<name>B5VMJ5_YEAS6</name>
<feature type="signal peptide" evidence="1">
    <location>
        <begin position="1"/>
        <end position="18"/>
    </location>
</feature>
<sequence>MVLTCLVVLFLCLRISRSTVTLWALSFQLISQPSAWS</sequence>
<feature type="chain" id="PRO_5002837488" evidence="1">
    <location>
        <begin position="19"/>
        <end position="37"/>
    </location>
</feature>
<keyword evidence="1" id="KW-0732">Signal</keyword>
<dbReference type="AlphaFoldDB" id="B5VMJ5"/>
<reference evidence="2 3" key="1">
    <citation type="journal article" date="2008" name="FEMS Yeast Res.">
        <title>Comparative genome analysis of a Saccharomyces cerevisiae wine strain.</title>
        <authorList>
            <person name="Borneman A.R."/>
            <person name="Forgan A.H."/>
            <person name="Pretorius I.S."/>
            <person name="Chambers P.J."/>
        </authorList>
    </citation>
    <scope>NUCLEOTIDE SEQUENCE [LARGE SCALE GENOMIC DNA]</scope>
    <source>
        <strain evidence="2 3">AWRI1631</strain>
    </source>
</reference>
<organism evidence="2 3">
    <name type="scientific">Saccharomyces cerevisiae (strain AWRI1631)</name>
    <name type="common">Baker's yeast</name>
    <dbReference type="NCBI Taxonomy" id="545124"/>
    <lineage>
        <taxon>Eukaryota</taxon>
        <taxon>Fungi</taxon>
        <taxon>Dikarya</taxon>
        <taxon>Ascomycota</taxon>
        <taxon>Saccharomycotina</taxon>
        <taxon>Saccharomycetes</taxon>
        <taxon>Saccharomycetales</taxon>
        <taxon>Saccharomycetaceae</taxon>
        <taxon>Saccharomyces</taxon>
    </lineage>
</organism>
<accession>B5VMJ5</accession>
<evidence type="ECO:0000313" key="3">
    <source>
        <dbReference type="Proteomes" id="UP000008988"/>
    </source>
</evidence>
<protein>
    <submittedName>
        <fullName evidence="2">Uncharacterized protein</fullName>
    </submittedName>
</protein>
<dbReference type="EMBL" id="ABSV01001504">
    <property type="protein sequence ID" value="EDZ70849.1"/>
    <property type="molecule type" value="Genomic_DNA"/>
</dbReference>
<gene>
    <name evidence="2" type="ORF">AWRI1631_112700</name>
</gene>
<evidence type="ECO:0000313" key="2">
    <source>
        <dbReference type="EMBL" id="EDZ70849.1"/>
    </source>
</evidence>
<proteinExistence type="predicted"/>
<dbReference type="Proteomes" id="UP000008988">
    <property type="component" value="Unassembled WGS sequence"/>
</dbReference>
<evidence type="ECO:0000256" key="1">
    <source>
        <dbReference type="SAM" id="SignalP"/>
    </source>
</evidence>
<comment type="caution">
    <text evidence="2">The sequence shown here is derived from an EMBL/GenBank/DDBJ whole genome shotgun (WGS) entry which is preliminary data.</text>
</comment>